<dbReference type="EMBL" id="HBEN01013734">
    <property type="protein sequence ID" value="CAD8449979.1"/>
    <property type="molecule type" value="Transcribed_RNA"/>
</dbReference>
<dbReference type="PANTHER" id="PTHR14978:SF0">
    <property type="entry name" value="BETA-CATENIN-LIKE PROTEIN 1"/>
    <property type="match status" value="1"/>
</dbReference>
<name>A0A7S0DBU1_MICPS</name>
<dbReference type="PANTHER" id="PTHR14978">
    <property type="entry name" value="BETA-CATENIN-LIKE PROTEIN 1 NUCLEAR ASSOCIATED PROTEIN"/>
    <property type="match status" value="1"/>
</dbReference>
<protein>
    <recommendedName>
        <fullName evidence="7">Beta-catenin-like protein 1 N-terminal domain-containing protein</fullName>
    </recommendedName>
</protein>
<organism evidence="8">
    <name type="scientific">Micromonas pusilla</name>
    <name type="common">Picoplanktonic green alga</name>
    <name type="synonym">Chromulina pusilla</name>
    <dbReference type="NCBI Taxonomy" id="38833"/>
    <lineage>
        <taxon>Eukaryota</taxon>
        <taxon>Viridiplantae</taxon>
        <taxon>Chlorophyta</taxon>
        <taxon>Mamiellophyceae</taxon>
        <taxon>Mamiellales</taxon>
        <taxon>Mamiellaceae</taxon>
        <taxon>Micromonas</taxon>
    </lineage>
</organism>
<proteinExistence type="predicted"/>
<dbReference type="Pfam" id="PF08216">
    <property type="entry name" value="CTNNBL"/>
    <property type="match status" value="1"/>
</dbReference>
<evidence type="ECO:0000313" key="8">
    <source>
        <dbReference type="EMBL" id="CAD8449979.1"/>
    </source>
</evidence>
<evidence type="ECO:0000256" key="6">
    <source>
        <dbReference type="SAM" id="MobiDB-lite"/>
    </source>
</evidence>
<dbReference type="FunFam" id="1.25.10.10:FF:001136">
    <property type="entry name" value="Beta-catenin-like protein 1"/>
    <property type="match status" value="1"/>
</dbReference>
<dbReference type="GO" id="GO:0010467">
    <property type="term" value="P:gene expression"/>
    <property type="evidence" value="ECO:0007669"/>
    <property type="project" value="UniProtKB-ARBA"/>
</dbReference>
<dbReference type="InterPro" id="IPR013180">
    <property type="entry name" value="CTNNBL1_N"/>
</dbReference>
<sequence length="644" mass="69497">MDAELMPPPPSQAGASSSRAPPPQAQYLPCKTFQGARPGYFFRLGAQGPGYYLDRVARDAATLAMPPPKRRKNAEELLAEAEAEAGLAGSSGRGPDADFADASTVLDEKALRKLVLAFERRYAANQAARMKHPDAPEKFVDSEVDLDESLRALSALAGYPELYPEFVRLNAVPSILGLLAHDNSDVAAHALELLHELLDADSVESHEEGGVALARSFAKESGYELLLQSLERFAKRERDVPEDAAAVHHALGVVENLLEIEPEQATELASARDGALPRWILRRATKVSKGKQKVGAETLAGDADDVRAYAAEVLAILAQTGGEGVKQLLGGEGGIEAVLTCLAPFKSRDPADEAEEEWLENVFDALCALLSSPANRDAFLECEGLELMLLVLRSKKIAKHASVARVAAIKTLDFALTNSNEACVKFVEALGLKTAFAAFMGKGVAAHSSKKATSSTRARETEERAVSVIASLFANLEPGSELHDRLCAKFVEDDHAKIDRLVELWFAYATRVENVQAEQRRSTAPGGILEGADEDELYVERLGGGLYTLELLGYILGAAFATKHAGIRERTLLQMELMSGTDGDLDSDGDAREARLLRPVRDVLETHAENIGDADGEEEQMRRRMRVVKLIVALGGGREEAAGE</sequence>
<keyword evidence="3" id="KW-0677">Repeat</keyword>
<evidence type="ECO:0000259" key="7">
    <source>
        <dbReference type="SMART" id="SM01156"/>
    </source>
</evidence>
<dbReference type="InterPro" id="IPR039678">
    <property type="entry name" value="CTNNBL1"/>
</dbReference>
<keyword evidence="4" id="KW-0175">Coiled coil</keyword>
<comment type="subcellular location">
    <subcellularLocation>
        <location evidence="1">Nucleus</location>
    </subcellularLocation>
</comment>
<keyword evidence="2" id="KW-0597">Phosphoprotein</keyword>
<dbReference type="InterPro" id="IPR011989">
    <property type="entry name" value="ARM-like"/>
</dbReference>
<dbReference type="SMART" id="SM01156">
    <property type="entry name" value="DUF1716"/>
    <property type="match status" value="1"/>
</dbReference>
<evidence type="ECO:0000256" key="1">
    <source>
        <dbReference type="ARBA" id="ARBA00004123"/>
    </source>
</evidence>
<feature type="compositionally biased region" description="Pro residues" evidence="6">
    <location>
        <begin position="1"/>
        <end position="11"/>
    </location>
</feature>
<dbReference type="GO" id="GO:0005681">
    <property type="term" value="C:spliceosomal complex"/>
    <property type="evidence" value="ECO:0007669"/>
    <property type="project" value="TreeGrafter"/>
</dbReference>
<accession>A0A7S0DBU1</accession>
<dbReference type="Gene3D" id="1.25.10.10">
    <property type="entry name" value="Leucine-rich Repeat Variant"/>
    <property type="match status" value="1"/>
</dbReference>
<feature type="region of interest" description="Disordered" evidence="6">
    <location>
        <begin position="1"/>
        <end position="28"/>
    </location>
</feature>
<evidence type="ECO:0000256" key="4">
    <source>
        <dbReference type="ARBA" id="ARBA00023054"/>
    </source>
</evidence>
<dbReference type="SUPFAM" id="SSF48371">
    <property type="entry name" value="ARM repeat"/>
    <property type="match status" value="1"/>
</dbReference>
<gene>
    <name evidence="8" type="ORF">MSP1401_LOCUS11424</name>
</gene>
<evidence type="ECO:0000256" key="3">
    <source>
        <dbReference type="ARBA" id="ARBA00022737"/>
    </source>
</evidence>
<keyword evidence="5" id="KW-0539">Nucleus</keyword>
<dbReference type="AlphaFoldDB" id="A0A7S0DBU1"/>
<reference evidence="8" key="1">
    <citation type="submission" date="2021-01" db="EMBL/GenBank/DDBJ databases">
        <authorList>
            <person name="Corre E."/>
            <person name="Pelletier E."/>
            <person name="Niang G."/>
            <person name="Scheremetjew M."/>
            <person name="Finn R."/>
            <person name="Kale V."/>
            <person name="Holt S."/>
            <person name="Cochrane G."/>
            <person name="Meng A."/>
            <person name="Brown T."/>
            <person name="Cohen L."/>
        </authorList>
    </citation>
    <scope>NUCLEOTIDE SEQUENCE</scope>
    <source>
        <strain evidence="8">CCAC1681</strain>
    </source>
</reference>
<feature type="domain" description="Beta-catenin-like protein 1 N-terminal" evidence="7">
    <location>
        <begin position="79"/>
        <end position="191"/>
    </location>
</feature>
<dbReference type="InterPro" id="IPR016024">
    <property type="entry name" value="ARM-type_fold"/>
</dbReference>
<evidence type="ECO:0000256" key="5">
    <source>
        <dbReference type="ARBA" id="ARBA00023242"/>
    </source>
</evidence>
<evidence type="ECO:0000256" key="2">
    <source>
        <dbReference type="ARBA" id="ARBA00022553"/>
    </source>
</evidence>